<dbReference type="AlphaFoldDB" id="A0A6P8HL44"/>
<dbReference type="InParanoid" id="A0A6P8HL44"/>
<comment type="cofactor">
    <cofactor evidence="1">
        <name>L-ascorbate</name>
        <dbReference type="ChEBI" id="CHEBI:38290"/>
    </cofactor>
</comment>
<reference evidence="11" key="1">
    <citation type="submission" date="2025-08" db="UniProtKB">
        <authorList>
            <consortium name="RefSeq"/>
        </authorList>
    </citation>
    <scope>IDENTIFICATION</scope>
    <source>
        <tissue evidence="11">Tentacle</tissue>
    </source>
</reference>
<dbReference type="PANTHER" id="PTHR10869">
    <property type="entry name" value="PROLYL 4-HYDROXYLASE ALPHA SUBUNIT"/>
    <property type="match status" value="1"/>
</dbReference>
<keyword evidence="3" id="KW-0106">Calcium</keyword>
<keyword evidence="2" id="KW-0479">Metal-binding</keyword>
<keyword evidence="7" id="KW-0408">Iron</keyword>
<feature type="domain" description="Fe2OG dioxygenase" evidence="9">
    <location>
        <begin position="243"/>
        <end position="389"/>
    </location>
</feature>
<evidence type="ECO:0000256" key="6">
    <source>
        <dbReference type="ARBA" id="ARBA00023002"/>
    </source>
</evidence>
<dbReference type="GO" id="GO:0005783">
    <property type="term" value="C:endoplasmic reticulum"/>
    <property type="evidence" value="ECO:0007669"/>
    <property type="project" value="TreeGrafter"/>
</dbReference>
<evidence type="ECO:0000259" key="9">
    <source>
        <dbReference type="PROSITE" id="PS51471"/>
    </source>
</evidence>
<evidence type="ECO:0000256" key="3">
    <source>
        <dbReference type="ARBA" id="ARBA00022837"/>
    </source>
</evidence>
<dbReference type="PROSITE" id="PS00018">
    <property type="entry name" value="EF_HAND_1"/>
    <property type="match status" value="1"/>
</dbReference>
<dbReference type="Pfam" id="PF13640">
    <property type="entry name" value="2OG-FeII_Oxy_3"/>
    <property type="match status" value="1"/>
</dbReference>
<dbReference type="InterPro" id="IPR011992">
    <property type="entry name" value="EF-hand-dom_pair"/>
</dbReference>
<dbReference type="Gene3D" id="2.60.120.620">
    <property type="entry name" value="q2cbj1_9rhob like domain"/>
    <property type="match status" value="1"/>
</dbReference>
<organism evidence="10 11">
    <name type="scientific">Actinia tenebrosa</name>
    <name type="common">Australian red waratah sea anemone</name>
    <dbReference type="NCBI Taxonomy" id="6105"/>
    <lineage>
        <taxon>Eukaryota</taxon>
        <taxon>Metazoa</taxon>
        <taxon>Cnidaria</taxon>
        <taxon>Anthozoa</taxon>
        <taxon>Hexacorallia</taxon>
        <taxon>Actiniaria</taxon>
        <taxon>Actiniidae</taxon>
        <taxon>Actinia</taxon>
    </lineage>
</organism>
<evidence type="ECO:0000256" key="7">
    <source>
        <dbReference type="ARBA" id="ARBA00023004"/>
    </source>
</evidence>
<name>A0A6P8HL44_ACTTE</name>
<feature type="signal peptide" evidence="8">
    <location>
        <begin position="1"/>
        <end position="25"/>
    </location>
</feature>
<evidence type="ECO:0000313" key="10">
    <source>
        <dbReference type="Proteomes" id="UP000515163"/>
    </source>
</evidence>
<sequence>MAQRQHFWRCFLFSCSFMILSNTASKSTSSLTEKSTKLMVLDGPCVIRRTRLPRLDGIKVGHVQPIQLTSNTDPHLVKTISLSPPIFEIPDFLSEEECDKLIKLANSHMMQTSDIINPGATLSKLDYDTTFSQWDRNGDKLIDKHEIFAQLLYLRDMHFTDKDIDKMLQTLKIGQIKKGFIHPKEFQGKKLMGYIDQVRLKDPKVIGRHSNETWLDMWEDDILRDLNFRKAALTGLPLEVIEGSETPVVIKYGKGGHYHCHYDSHSPVVIQPCCHRSSQDGCRVCRYITIMYFLSDVETGGQTAFPIANNITFNHKKWHQQLQNFSNLSAYCSKANIIVTPKKGKAVMWYNHVVDKSTGWLAGLDQMSYHGGCDVIRGEKWIMNNWINIIGQNFGNIRTWNDTYTKLHIYKDHLGKYGGT</sequence>
<evidence type="ECO:0000256" key="5">
    <source>
        <dbReference type="ARBA" id="ARBA00022964"/>
    </source>
</evidence>
<dbReference type="RefSeq" id="XP_031555648.1">
    <property type="nucleotide sequence ID" value="XM_031699788.1"/>
</dbReference>
<evidence type="ECO:0000256" key="4">
    <source>
        <dbReference type="ARBA" id="ARBA00022896"/>
    </source>
</evidence>
<dbReference type="InterPro" id="IPR005123">
    <property type="entry name" value="Oxoglu/Fe-dep_dioxygenase_dom"/>
</dbReference>
<dbReference type="InterPro" id="IPR006620">
    <property type="entry name" value="Pro_4_hyd_alph"/>
</dbReference>
<dbReference type="InterPro" id="IPR018247">
    <property type="entry name" value="EF_Hand_1_Ca_BS"/>
</dbReference>
<proteinExistence type="predicted"/>
<dbReference type="PROSITE" id="PS51471">
    <property type="entry name" value="FE2OG_OXY"/>
    <property type="match status" value="1"/>
</dbReference>
<dbReference type="InterPro" id="IPR045054">
    <property type="entry name" value="P4HA-like"/>
</dbReference>
<gene>
    <name evidence="11" type="primary">LOC116292469</name>
</gene>
<evidence type="ECO:0000313" key="11">
    <source>
        <dbReference type="RefSeq" id="XP_031555648.1"/>
    </source>
</evidence>
<dbReference type="GeneID" id="116292469"/>
<evidence type="ECO:0000256" key="2">
    <source>
        <dbReference type="ARBA" id="ARBA00022723"/>
    </source>
</evidence>
<keyword evidence="4" id="KW-0847">Vitamin C</keyword>
<keyword evidence="8" id="KW-0732">Signal</keyword>
<dbReference type="PANTHER" id="PTHR10869:SF246">
    <property type="entry name" value="TRANSMEMBRANE PROLYL 4-HYDROXYLASE"/>
    <property type="match status" value="1"/>
</dbReference>
<accession>A0A6P8HL44</accession>
<dbReference type="GO" id="GO:0004656">
    <property type="term" value="F:procollagen-proline 4-dioxygenase activity"/>
    <property type="evidence" value="ECO:0007669"/>
    <property type="project" value="TreeGrafter"/>
</dbReference>
<dbReference type="KEGG" id="aten:116292469"/>
<dbReference type="GO" id="GO:0005506">
    <property type="term" value="F:iron ion binding"/>
    <property type="evidence" value="ECO:0007669"/>
    <property type="project" value="InterPro"/>
</dbReference>
<dbReference type="SMART" id="SM00702">
    <property type="entry name" value="P4Hc"/>
    <property type="match status" value="1"/>
</dbReference>
<dbReference type="OrthoDB" id="420380at2759"/>
<evidence type="ECO:0000256" key="8">
    <source>
        <dbReference type="SAM" id="SignalP"/>
    </source>
</evidence>
<feature type="chain" id="PRO_5028324804" evidence="8">
    <location>
        <begin position="26"/>
        <end position="420"/>
    </location>
</feature>
<keyword evidence="6" id="KW-0560">Oxidoreductase</keyword>
<keyword evidence="10" id="KW-1185">Reference proteome</keyword>
<protein>
    <submittedName>
        <fullName evidence="11">Transmembrane prolyl 4-hydroxylase-like isoform X1</fullName>
    </submittedName>
</protein>
<dbReference type="Proteomes" id="UP000515163">
    <property type="component" value="Unplaced"/>
</dbReference>
<dbReference type="InterPro" id="IPR044862">
    <property type="entry name" value="Pro_4_hyd_alph_FE2OG_OXY"/>
</dbReference>
<keyword evidence="5" id="KW-0223">Dioxygenase</keyword>
<dbReference type="GO" id="GO:0031418">
    <property type="term" value="F:L-ascorbic acid binding"/>
    <property type="evidence" value="ECO:0007669"/>
    <property type="project" value="UniProtKB-KW"/>
</dbReference>
<dbReference type="SUPFAM" id="SSF47473">
    <property type="entry name" value="EF-hand"/>
    <property type="match status" value="1"/>
</dbReference>
<evidence type="ECO:0000256" key="1">
    <source>
        <dbReference type="ARBA" id="ARBA00001961"/>
    </source>
</evidence>